<dbReference type="GeneID" id="99988532"/>
<dbReference type="Proteomes" id="UP000199437">
    <property type="component" value="Unassembled WGS sequence"/>
</dbReference>
<reference evidence="3" key="1">
    <citation type="submission" date="2016-10" db="EMBL/GenBank/DDBJ databases">
        <authorList>
            <person name="Varghese N."/>
            <person name="Submissions S."/>
        </authorList>
    </citation>
    <scope>NUCLEOTIDE SEQUENCE [LARGE SCALE GENOMIC DNA]</scope>
    <source>
        <strain evidence="3">CGMCC 1.12402</strain>
    </source>
</reference>
<keyword evidence="3" id="KW-1185">Reference proteome</keyword>
<dbReference type="PANTHER" id="PTHR43031">
    <property type="entry name" value="FAD-DEPENDENT OXIDOREDUCTASE"/>
    <property type="match status" value="1"/>
</dbReference>
<dbReference type="Gene3D" id="3.40.250.10">
    <property type="entry name" value="Rhodanese-like domain"/>
    <property type="match status" value="1"/>
</dbReference>
<evidence type="ECO:0000313" key="2">
    <source>
        <dbReference type="EMBL" id="SEW42641.1"/>
    </source>
</evidence>
<dbReference type="SUPFAM" id="SSF52821">
    <property type="entry name" value="Rhodanese/Cell cycle control phosphatase"/>
    <property type="match status" value="1"/>
</dbReference>
<proteinExistence type="predicted"/>
<dbReference type="OrthoDB" id="9808735at2"/>
<dbReference type="SMART" id="SM00450">
    <property type="entry name" value="RHOD"/>
    <property type="match status" value="1"/>
</dbReference>
<organism evidence="2 3">
    <name type="scientific">Roseivirga pacifica</name>
    <dbReference type="NCBI Taxonomy" id="1267423"/>
    <lineage>
        <taxon>Bacteria</taxon>
        <taxon>Pseudomonadati</taxon>
        <taxon>Bacteroidota</taxon>
        <taxon>Cytophagia</taxon>
        <taxon>Cytophagales</taxon>
        <taxon>Roseivirgaceae</taxon>
        <taxon>Roseivirga</taxon>
    </lineage>
</organism>
<feature type="domain" description="Rhodanese" evidence="1">
    <location>
        <begin position="15"/>
        <end position="103"/>
    </location>
</feature>
<dbReference type="PROSITE" id="PS50206">
    <property type="entry name" value="RHODANESE_3"/>
    <property type="match status" value="1"/>
</dbReference>
<dbReference type="InterPro" id="IPR001763">
    <property type="entry name" value="Rhodanese-like_dom"/>
</dbReference>
<dbReference type="EMBL" id="FOIR01000005">
    <property type="protein sequence ID" value="SEW42641.1"/>
    <property type="molecule type" value="Genomic_DNA"/>
</dbReference>
<keyword evidence="2" id="KW-0808">Transferase</keyword>
<evidence type="ECO:0000259" key="1">
    <source>
        <dbReference type="PROSITE" id="PS50206"/>
    </source>
</evidence>
<evidence type="ECO:0000313" key="3">
    <source>
        <dbReference type="Proteomes" id="UP000199437"/>
    </source>
</evidence>
<protein>
    <submittedName>
        <fullName evidence="2">Adenylyltransferase and sulfurtransferase</fullName>
    </submittedName>
</protein>
<dbReference type="InterPro" id="IPR036873">
    <property type="entry name" value="Rhodanese-like_dom_sf"/>
</dbReference>
<accession>A0A1I0RN63</accession>
<dbReference type="RefSeq" id="WP_090260949.1">
    <property type="nucleotide sequence ID" value="NZ_FOIR01000005.1"/>
</dbReference>
<gene>
    <name evidence="2" type="ORF">SAMN05216290_3866</name>
</gene>
<dbReference type="AlphaFoldDB" id="A0A1I0RN63"/>
<dbReference type="GO" id="GO:0016779">
    <property type="term" value="F:nucleotidyltransferase activity"/>
    <property type="evidence" value="ECO:0007669"/>
    <property type="project" value="UniProtKB-KW"/>
</dbReference>
<name>A0A1I0RN63_9BACT</name>
<dbReference type="PANTHER" id="PTHR43031:SF17">
    <property type="entry name" value="SULFURTRANSFERASE YTWF-RELATED"/>
    <property type="match status" value="1"/>
</dbReference>
<sequence>MKEITVKELKKLKDEGADFQLIDVREPNEAEIAAIDGELIPMNSVPQNVEKFSKDKQVVVHCRSGKRSGDVISWLEANHGYENLYNLKGGILAWADEIDPNMMKY</sequence>
<dbReference type="InterPro" id="IPR050229">
    <property type="entry name" value="GlpE_sulfurtransferase"/>
</dbReference>
<dbReference type="Pfam" id="PF00581">
    <property type="entry name" value="Rhodanese"/>
    <property type="match status" value="1"/>
</dbReference>
<keyword evidence="2" id="KW-0548">Nucleotidyltransferase</keyword>
<dbReference type="STRING" id="1267423.SAMN05216290_3866"/>